<accession>A0A0K0N728</accession>
<name>A0A0K0N728_9CAUD</name>
<proteinExistence type="predicted"/>
<dbReference type="Proteomes" id="UP000221359">
    <property type="component" value="Segment"/>
</dbReference>
<keyword evidence="2" id="KW-1185">Reference proteome</keyword>
<sequence>MTKNPQVVDTFMFAYEHQALAVRLEELKDSVTLHVAAQGDRTFRGEPRDIVDLSASVITREVSMPEGGENFVDPFWNGARGGAWMRDKYLRDVSLLEAVSVADPDAFFVVCDGDEIPHPESIAQAISEYDEKGPRTLPNTYREWYANWIAPDRWQPPHAHMNQPVIGKLQDFTKVGGAHMARCARWADKWPYTDHWGWHLSNLGDAQLVSDKFGQFAHTENNNRRDRDVERLEKFRTNRLDATKRFELKLTDDVPLCVPSKFPELLW</sequence>
<evidence type="ECO:0000313" key="1">
    <source>
        <dbReference type="EMBL" id="AKJ72542.1"/>
    </source>
</evidence>
<evidence type="ECO:0000313" key="2">
    <source>
        <dbReference type="Proteomes" id="UP000221359"/>
    </source>
</evidence>
<dbReference type="EMBL" id="KR063281">
    <property type="protein sequence ID" value="AKJ72542.1"/>
    <property type="molecule type" value="Genomic_DNA"/>
</dbReference>
<reference evidence="1 2" key="1">
    <citation type="journal article" date="2015" name="PLoS ONE">
        <title>Lysis to Kill: Evaluation of the Lytic Abilities, and Genomics of Nine Bacteriophages Infective for Gordonia spp. and Their Potential Use in Activated Sludge Foam Biocontrol.</title>
        <authorList>
            <person name="Dyson Z.A."/>
            <person name="Tucci J."/>
            <person name="Seviour R.J."/>
            <person name="Petrovski S."/>
        </authorList>
    </citation>
    <scope>NUCLEOTIDE SEQUENCE [LARGE SCALE GENOMIC DNA]</scope>
</reference>
<organism evidence="1 2">
    <name type="scientific">Gordonia phage GMA2</name>
    <dbReference type="NCBI Taxonomy" id="1647283"/>
    <lineage>
        <taxon>Viruses</taxon>
        <taxon>Duplodnaviria</taxon>
        <taxon>Heunggongvirae</taxon>
        <taxon>Uroviricota</taxon>
        <taxon>Caudoviricetes</taxon>
        <taxon>Gimaduovirus</taxon>
        <taxon>Gimaduovirus GMA2</taxon>
    </lineage>
</organism>
<protein>
    <recommendedName>
        <fullName evidence="3">Glycosyltransferase</fullName>
    </recommendedName>
</protein>
<evidence type="ECO:0008006" key="3">
    <source>
        <dbReference type="Google" id="ProtNLM"/>
    </source>
</evidence>
<gene>
    <name evidence="1" type="ORF">GMA2_4</name>
</gene>